<proteinExistence type="predicted"/>
<sequence length="176" mass="18050">EQAHSTGTVPGHIPSTVQAQSQPHGVYPPSSVAQGQSQGQPSSSSLTGVSSSQSIQHPQQQQGIQQTAPPQQTVQYSLSQTSTSSEATTAQPVSQPQAPQVLPQVSAGKQGFPPRLPPQYPGDSNIAPSSHVASVCTHPTVLSPPMPTEALAAPGLFPTVAQPYVESNLLVPVGAV</sequence>
<comment type="caution">
    <text evidence="2">The sequence shown here is derived from an EMBL/GenBank/DDBJ whole genome shotgun (WGS) entry which is preliminary data.</text>
</comment>
<feature type="region of interest" description="Disordered" evidence="1">
    <location>
        <begin position="1"/>
        <end position="130"/>
    </location>
</feature>
<dbReference type="AlphaFoldDB" id="A0A2J8S3T1"/>
<feature type="non-terminal residue" evidence="2">
    <location>
        <position position="1"/>
    </location>
</feature>
<accession>A0A2J8S3T1</accession>
<feature type="non-terminal residue" evidence="2">
    <location>
        <position position="176"/>
    </location>
</feature>
<organism evidence="2">
    <name type="scientific">Pongo abelii</name>
    <name type="common">Sumatran orangutan</name>
    <name type="synonym">Pongo pygmaeus abelii</name>
    <dbReference type="NCBI Taxonomy" id="9601"/>
    <lineage>
        <taxon>Eukaryota</taxon>
        <taxon>Metazoa</taxon>
        <taxon>Chordata</taxon>
        <taxon>Craniata</taxon>
        <taxon>Vertebrata</taxon>
        <taxon>Euteleostomi</taxon>
        <taxon>Mammalia</taxon>
        <taxon>Eutheria</taxon>
        <taxon>Euarchontoglires</taxon>
        <taxon>Primates</taxon>
        <taxon>Haplorrhini</taxon>
        <taxon>Catarrhini</taxon>
        <taxon>Hominidae</taxon>
        <taxon>Pongo</taxon>
    </lineage>
</organism>
<name>A0A2J8S3T1_PONAB</name>
<dbReference type="EMBL" id="NDHI03003614">
    <property type="protein sequence ID" value="PNJ15412.1"/>
    <property type="molecule type" value="Genomic_DNA"/>
</dbReference>
<gene>
    <name evidence="2" type="ORF">CR201_G0046545</name>
</gene>
<evidence type="ECO:0000256" key="1">
    <source>
        <dbReference type="SAM" id="MobiDB-lite"/>
    </source>
</evidence>
<evidence type="ECO:0000313" key="2">
    <source>
        <dbReference type="EMBL" id="PNJ15412.1"/>
    </source>
</evidence>
<reference evidence="2" key="1">
    <citation type="submission" date="2017-12" db="EMBL/GenBank/DDBJ databases">
        <title>High-resolution comparative analysis of great ape genomes.</title>
        <authorList>
            <person name="Pollen A."/>
            <person name="Hastie A."/>
            <person name="Hormozdiari F."/>
            <person name="Dougherty M."/>
            <person name="Liu R."/>
            <person name="Chaisson M."/>
            <person name="Hoppe E."/>
            <person name="Hill C."/>
            <person name="Pang A."/>
            <person name="Hillier L."/>
            <person name="Baker C."/>
            <person name="Armstrong J."/>
            <person name="Shendure J."/>
            <person name="Paten B."/>
            <person name="Wilson R."/>
            <person name="Chao H."/>
            <person name="Schneider V."/>
            <person name="Ventura M."/>
            <person name="Kronenberg Z."/>
            <person name="Murali S."/>
            <person name="Gordon D."/>
            <person name="Cantsilieris S."/>
            <person name="Munson K."/>
            <person name="Nelson B."/>
            <person name="Raja A."/>
            <person name="Underwood J."/>
            <person name="Diekhans M."/>
            <person name="Fiddes I."/>
            <person name="Haussler D."/>
            <person name="Eichler E."/>
        </authorList>
    </citation>
    <scope>NUCLEOTIDE SEQUENCE [LARGE SCALE GENOMIC DNA]</scope>
    <source>
        <strain evidence="2">Susie</strain>
    </source>
</reference>
<protein>
    <submittedName>
        <fullName evidence="2">WNK1 isoform 16</fullName>
    </submittedName>
</protein>
<feature type="compositionally biased region" description="Low complexity" evidence="1">
    <location>
        <begin position="28"/>
        <end position="107"/>
    </location>
</feature>